<reference evidence="11 12" key="1">
    <citation type="submission" date="2020-04" db="EMBL/GenBank/DDBJ databases">
        <title>Complete genome sequence of Spiroplasma platyhelix ATCC 51748, an insect isolate.</title>
        <authorList>
            <person name="Green E.A."/>
            <person name="Klassen J.L."/>
        </authorList>
    </citation>
    <scope>NUCLEOTIDE SEQUENCE [LARGE SCALE GENOMIC DNA]</scope>
    <source>
        <strain evidence="11 12">PALS-1</strain>
    </source>
</reference>
<evidence type="ECO:0000256" key="4">
    <source>
        <dbReference type="ARBA" id="ARBA00022475"/>
    </source>
</evidence>
<evidence type="ECO:0000256" key="1">
    <source>
        <dbReference type="ARBA" id="ARBA00000185"/>
    </source>
</evidence>
<feature type="active site" description="O-(5'-phospho-DNA)-tyrosine intermediate" evidence="9">
    <location>
        <position position="130"/>
    </location>
</feature>
<dbReference type="Gene3D" id="3.90.199.10">
    <property type="entry name" value="Topoisomerase II, domain 5"/>
    <property type="match status" value="1"/>
</dbReference>
<dbReference type="SUPFAM" id="SSF56719">
    <property type="entry name" value="Type II DNA topoisomerase"/>
    <property type="match status" value="1"/>
</dbReference>
<keyword evidence="6 9" id="KW-0238">DNA-binding</keyword>
<dbReference type="GO" id="GO:0005694">
    <property type="term" value="C:chromosome"/>
    <property type="evidence" value="ECO:0007669"/>
    <property type="project" value="InterPro"/>
</dbReference>
<dbReference type="GO" id="GO:0034335">
    <property type="term" value="F:DNA negative supercoiling activity"/>
    <property type="evidence" value="ECO:0007669"/>
    <property type="project" value="UniProtKB-ARBA"/>
</dbReference>
<dbReference type="Pfam" id="PF00521">
    <property type="entry name" value="DNA_topoisoIV"/>
    <property type="match status" value="1"/>
</dbReference>
<evidence type="ECO:0000256" key="9">
    <source>
        <dbReference type="PROSITE-ProRule" id="PRU01384"/>
    </source>
</evidence>
<dbReference type="GO" id="GO:0005524">
    <property type="term" value="F:ATP binding"/>
    <property type="evidence" value="ECO:0007669"/>
    <property type="project" value="InterPro"/>
</dbReference>
<dbReference type="InterPro" id="IPR013760">
    <property type="entry name" value="Topo_IIA-like_dom_sf"/>
</dbReference>
<dbReference type="InterPro" id="IPR035516">
    <property type="entry name" value="Gyrase/topoIV_suA_C"/>
</dbReference>
<sequence>MSHVTKDLTNHDDEQLLVYSISYLLGNLFSRYSKYIILDRALPDVRDGLKPVQRRVLYAMHDLDLTFDKPYKKSARVVGEVIGKYHPHGDAPVYGAVVRMAQPWKSYLPLVDMQGNKGSIDGDSPAAMRYTELRLSATAHLLLQDLKKDVVDFIPNFDSSEKEPVVLPSYFPNLLVNGATGIAVGMATNMPPHNLHEVLDAIIFRINNPESTLSEIMKNGFKGPDFPTGGIIQGISGIKSAYRTGKGRIAIRSKTTVEIKEKAKKEQRIIIDEIPFEVLKHDLVKKIDDVRVLNKIHGIKEVRDETDREGLRIVIDLTSDGNADEILNYLFKNTNLQVYYNLNLVAIANHKPQVLSLVKLLDFYIGHQVEVITRKSKYELKQLTQRLEIIEGLVIALKDIDQVVKLIRHSKNKSEAQANLVAKFDLTNRQSEAIVSLRLYRLSAADVDALVSEKEAIKKEIIKLKKILHDRKTLNQNLIEHFTKLKAIYPAKRKSVISGEIAEIVIDEKATLKHSELFVTVSYDGWIKTINRKILAQGTEDYKEFGRKPTDIIVSQGMINNLDNLLLLTSKGNYIIIPGHKLEENKWKDVGTHINTIVKLESSEKVIASAVVNNFEHDDIYVVLVTQLGLIKRVSLKELATTRFNRTIRCMSLALGDKLVSASFTNGKEWIVLSTKDGFTLKYLESNVNILGLGAKGIKSSKLGFEDKVVGAATGNSSDIYAVVTSAGHVKRINFSSLEQTVRTTKGQRLLKQPKKKGVTLVASFKANDNDRVNLLTGKEKWHLLEATKIPVSRTSEGAGKAVAESIISADKICLWDLRNKNQADSATLSLDQTQEYQNDEQK</sequence>
<protein>
    <recommendedName>
        <fullName evidence="3">DNA topoisomerase (ATP-hydrolyzing)</fullName>
        <ecNumber evidence="3">5.6.2.2</ecNumber>
    </recommendedName>
</protein>
<evidence type="ECO:0000313" key="12">
    <source>
        <dbReference type="Proteomes" id="UP000584587"/>
    </source>
</evidence>
<keyword evidence="12" id="KW-1185">Reference proteome</keyword>
<dbReference type="GO" id="GO:0009330">
    <property type="term" value="C:DNA topoisomerase type II (double strand cut, ATP-hydrolyzing) complex"/>
    <property type="evidence" value="ECO:0007669"/>
    <property type="project" value="TreeGrafter"/>
</dbReference>
<organism evidence="11 12">
    <name type="scientific">Spiroplasma platyhelix PALS-1</name>
    <dbReference type="NCBI Taxonomy" id="1276218"/>
    <lineage>
        <taxon>Bacteria</taxon>
        <taxon>Bacillati</taxon>
        <taxon>Mycoplasmatota</taxon>
        <taxon>Mollicutes</taxon>
        <taxon>Entomoplasmatales</taxon>
        <taxon>Spiroplasmataceae</taxon>
        <taxon>Spiroplasma</taxon>
    </lineage>
</organism>
<evidence type="ECO:0000313" key="11">
    <source>
        <dbReference type="EMBL" id="NKE38384.1"/>
    </source>
</evidence>
<comment type="catalytic activity">
    <reaction evidence="1 9">
        <text>ATP-dependent breakage, passage and rejoining of double-stranded DNA.</text>
        <dbReference type="EC" id="5.6.2.2"/>
    </reaction>
</comment>
<evidence type="ECO:0000256" key="8">
    <source>
        <dbReference type="ARBA" id="ARBA00023235"/>
    </source>
</evidence>
<dbReference type="InterPro" id="IPR013757">
    <property type="entry name" value="Topo_IIA_A_a_sf"/>
</dbReference>
<dbReference type="Pfam" id="PF03989">
    <property type="entry name" value="DNA_gyraseA_C"/>
    <property type="match status" value="4"/>
</dbReference>
<comment type="caution">
    <text evidence="11">The sequence shown here is derived from an EMBL/GenBank/DDBJ whole genome shotgun (WGS) entry which is preliminary data.</text>
</comment>
<dbReference type="GO" id="GO:0005737">
    <property type="term" value="C:cytoplasm"/>
    <property type="evidence" value="ECO:0007669"/>
    <property type="project" value="TreeGrafter"/>
</dbReference>
<feature type="domain" description="Topo IIA-type catalytic" evidence="10">
    <location>
        <begin position="42"/>
        <end position="509"/>
    </location>
</feature>
<dbReference type="Gene3D" id="1.10.268.10">
    <property type="entry name" value="Topoisomerase, domain 3"/>
    <property type="match status" value="1"/>
</dbReference>
<dbReference type="InterPro" id="IPR050220">
    <property type="entry name" value="Type_II_DNA_Topoisomerases"/>
</dbReference>
<dbReference type="SUPFAM" id="SSF101904">
    <property type="entry name" value="GyrA/ParC C-terminal domain-like"/>
    <property type="match status" value="1"/>
</dbReference>
<dbReference type="FunFam" id="3.30.1360.40:FF:000002">
    <property type="entry name" value="DNA gyrase subunit A"/>
    <property type="match status" value="1"/>
</dbReference>
<dbReference type="PANTHER" id="PTHR43493:SF9">
    <property type="entry name" value="DNA TOPOISOMERASE 4 SUBUNIT A"/>
    <property type="match status" value="1"/>
</dbReference>
<dbReference type="PROSITE" id="PS52040">
    <property type="entry name" value="TOPO_IIA"/>
    <property type="match status" value="1"/>
</dbReference>
<accession>A0A846U032</accession>
<proteinExistence type="inferred from homology"/>
<evidence type="ECO:0000256" key="6">
    <source>
        <dbReference type="ARBA" id="ARBA00023125"/>
    </source>
</evidence>
<dbReference type="Proteomes" id="UP000584587">
    <property type="component" value="Unassembled WGS sequence"/>
</dbReference>
<name>A0A846U032_9MOLU</name>
<dbReference type="SMART" id="SM00434">
    <property type="entry name" value="TOP4c"/>
    <property type="match status" value="1"/>
</dbReference>
<dbReference type="Gene3D" id="2.120.10.90">
    <property type="entry name" value="DNA gyrase/topoisomerase IV, subunit A, C-terminal"/>
    <property type="match status" value="1"/>
</dbReference>
<dbReference type="RefSeq" id="WP_168104858.1">
    <property type="nucleotide sequence ID" value="NZ_CP051215.1"/>
</dbReference>
<keyword evidence="8 9" id="KW-0413">Isomerase</keyword>
<dbReference type="GO" id="GO:0006265">
    <property type="term" value="P:DNA topological change"/>
    <property type="evidence" value="ECO:0007669"/>
    <property type="project" value="UniProtKB-UniRule"/>
</dbReference>
<evidence type="ECO:0000256" key="7">
    <source>
        <dbReference type="ARBA" id="ARBA00023136"/>
    </source>
</evidence>
<keyword evidence="4" id="KW-1003">Cell membrane</keyword>
<dbReference type="Gene3D" id="3.30.1360.40">
    <property type="match status" value="1"/>
</dbReference>
<dbReference type="NCBIfam" id="NF004044">
    <property type="entry name" value="PRK05561.1"/>
    <property type="match status" value="1"/>
</dbReference>
<dbReference type="EC" id="5.6.2.2" evidence="3"/>
<dbReference type="AlphaFoldDB" id="A0A846U032"/>
<evidence type="ECO:0000256" key="3">
    <source>
        <dbReference type="ARBA" id="ARBA00012895"/>
    </source>
</evidence>
<evidence type="ECO:0000256" key="2">
    <source>
        <dbReference type="ARBA" id="ARBA00008263"/>
    </source>
</evidence>
<dbReference type="EMBL" id="JAAVVK010000001">
    <property type="protein sequence ID" value="NKE38384.1"/>
    <property type="molecule type" value="Genomic_DNA"/>
</dbReference>
<dbReference type="InterPro" id="IPR005741">
    <property type="entry name" value="TopoIV_A_Gpos"/>
</dbReference>
<dbReference type="NCBIfam" id="TIGR01061">
    <property type="entry name" value="parC_Gpos"/>
    <property type="match status" value="1"/>
</dbReference>
<comment type="similarity">
    <text evidence="2">Belongs to the type II topoisomerase GyrA/ParC subunit family.</text>
</comment>
<dbReference type="InterPro" id="IPR006691">
    <property type="entry name" value="GyrA/parC_rep"/>
</dbReference>
<dbReference type="InterPro" id="IPR013758">
    <property type="entry name" value="Topo_IIA_A/C_ab"/>
</dbReference>
<dbReference type="PANTHER" id="PTHR43493">
    <property type="entry name" value="DNA GYRASE/TOPOISOMERASE SUBUNIT A"/>
    <property type="match status" value="1"/>
</dbReference>
<dbReference type="GO" id="GO:0003677">
    <property type="term" value="F:DNA binding"/>
    <property type="evidence" value="ECO:0007669"/>
    <property type="project" value="UniProtKB-UniRule"/>
</dbReference>
<keyword evidence="5 9" id="KW-0799">Topoisomerase</keyword>
<evidence type="ECO:0000259" key="10">
    <source>
        <dbReference type="PROSITE" id="PS52040"/>
    </source>
</evidence>
<gene>
    <name evidence="11" type="primary">parC</name>
    <name evidence="11" type="ORF">HER12_01250</name>
</gene>
<dbReference type="InterPro" id="IPR002205">
    <property type="entry name" value="Topo_IIA_dom_A"/>
</dbReference>
<dbReference type="FunFam" id="1.10.268.10:FF:000001">
    <property type="entry name" value="DNA gyrase subunit A"/>
    <property type="match status" value="1"/>
</dbReference>
<keyword evidence="7" id="KW-0472">Membrane</keyword>
<evidence type="ECO:0000256" key="5">
    <source>
        <dbReference type="ARBA" id="ARBA00023029"/>
    </source>
</evidence>
<dbReference type="CDD" id="cd00187">
    <property type="entry name" value="TOP4c"/>
    <property type="match status" value="1"/>
</dbReference>